<feature type="chain" id="PRO_5002110442" description="Secreted protein" evidence="1">
    <location>
        <begin position="17"/>
        <end position="68"/>
    </location>
</feature>
<evidence type="ECO:0000256" key="1">
    <source>
        <dbReference type="SAM" id="SignalP"/>
    </source>
</evidence>
<reference evidence="2" key="1">
    <citation type="submission" date="2014-12" db="EMBL/GenBank/DDBJ databases">
        <title>Insight into the proteome of Arion vulgaris.</title>
        <authorList>
            <person name="Aradska J."/>
            <person name="Bulat T."/>
            <person name="Smidak R."/>
            <person name="Sarate P."/>
            <person name="Gangsoo J."/>
            <person name="Sialana F."/>
            <person name="Bilban M."/>
            <person name="Lubec G."/>
        </authorList>
    </citation>
    <scope>NUCLEOTIDE SEQUENCE</scope>
    <source>
        <tissue evidence="2">Skin</tissue>
    </source>
</reference>
<evidence type="ECO:0000313" key="2">
    <source>
        <dbReference type="EMBL" id="CEK50087.1"/>
    </source>
</evidence>
<protein>
    <recommendedName>
        <fullName evidence="3">Secreted protein</fullName>
    </recommendedName>
</protein>
<proteinExistence type="predicted"/>
<dbReference type="AlphaFoldDB" id="A0A0B6Y1B7"/>
<dbReference type="EMBL" id="HACG01003222">
    <property type="protein sequence ID" value="CEK50087.1"/>
    <property type="molecule type" value="Transcribed_RNA"/>
</dbReference>
<keyword evidence="1" id="KW-0732">Signal</keyword>
<gene>
    <name evidence="2" type="primary">ORF9822</name>
</gene>
<evidence type="ECO:0008006" key="3">
    <source>
        <dbReference type="Google" id="ProtNLM"/>
    </source>
</evidence>
<sequence length="68" mass="7974">MLQLLVLSAWMSSVNDTHINNIQSHRKNINNRTYIITLCIYYNPVQIKPTQEENMQVYFQVQSSNSSI</sequence>
<organism evidence="2">
    <name type="scientific">Arion vulgaris</name>
    <dbReference type="NCBI Taxonomy" id="1028688"/>
    <lineage>
        <taxon>Eukaryota</taxon>
        <taxon>Metazoa</taxon>
        <taxon>Spiralia</taxon>
        <taxon>Lophotrochozoa</taxon>
        <taxon>Mollusca</taxon>
        <taxon>Gastropoda</taxon>
        <taxon>Heterobranchia</taxon>
        <taxon>Euthyneura</taxon>
        <taxon>Panpulmonata</taxon>
        <taxon>Eupulmonata</taxon>
        <taxon>Stylommatophora</taxon>
        <taxon>Helicina</taxon>
        <taxon>Arionoidea</taxon>
        <taxon>Arionidae</taxon>
        <taxon>Arion</taxon>
    </lineage>
</organism>
<feature type="signal peptide" evidence="1">
    <location>
        <begin position="1"/>
        <end position="16"/>
    </location>
</feature>
<accession>A0A0B6Y1B7</accession>
<name>A0A0B6Y1B7_9EUPU</name>